<evidence type="ECO:0000313" key="8">
    <source>
        <dbReference type="Proteomes" id="UP000656244"/>
    </source>
</evidence>
<dbReference type="Pfam" id="PF24208">
    <property type="entry name" value="Beta-tre_PLH30"/>
    <property type="match status" value="2"/>
</dbReference>
<evidence type="ECO:0000256" key="2">
    <source>
        <dbReference type="SAM" id="MobiDB-lite"/>
    </source>
</evidence>
<gene>
    <name evidence="7" type="ORF">H7U19_09675</name>
</gene>
<dbReference type="InterPro" id="IPR057036">
    <property type="entry name" value="Beta-tre_PLH30"/>
</dbReference>
<feature type="signal peptide" evidence="3">
    <location>
        <begin position="1"/>
        <end position="23"/>
    </location>
</feature>
<dbReference type="CDD" id="cd23432">
    <property type="entry name" value="beta-trefoil_Ricin_EndoBetaGal-like"/>
    <property type="match status" value="1"/>
</dbReference>
<organism evidence="7 8">
    <name type="scientific">Hyunsoonleella aquatilis</name>
    <dbReference type="NCBI Taxonomy" id="2762758"/>
    <lineage>
        <taxon>Bacteria</taxon>
        <taxon>Pseudomonadati</taxon>
        <taxon>Bacteroidota</taxon>
        <taxon>Flavobacteriia</taxon>
        <taxon>Flavobacteriales</taxon>
        <taxon>Flavobacteriaceae</taxon>
    </lineage>
</organism>
<dbReference type="NCBIfam" id="TIGR04183">
    <property type="entry name" value="Por_Secre_tail"/>
    <property type="match status" value="1"/>
</dbReference>
<evidence type="ECO:0000259" key="5">
    <source>
        <dbReference type="Pfam" id="PF22826"/>
    </source>
</evidence>
<keyword evidence="1 3" id="KW-0732">Signal</keyword>
<feature type="region of interest" description="Disordered" evidence="2">
    <location>
        <begin position="171"/>
        <end position="197"/>
    </location>
</feature>
<dbReference type="InterPro" id="IPR026444">
    <property type="entry name" value="Secre_tail"/>
</dbReference>
<evidence type="ECO:0000256" key="1">
    <source>
        <dbReference type="ARBA" id="ARBA00022729"/>
    </source>
</evidence>
<proteinExistence type="predicted"/>
<evidence type="ECO:0000259" key="4">
    <source>
        <dbReference type="Pfam" id="PF18962"/>
    </source>
</evidence>
<feature type="domain" description="Secretion system C-terminal sorting" evidence="4">
    <location>
        <begin position="587"/>
        <end position="659"/>
    </location>
</feature>
<name>A0A923H829_9FLAO</name>
<dbReference type="InterPro" id="IPR054591">
    <property type="entry name" value="PL28"/>
</dbReference>
<feature type="domain" description="Endo-acting ulvan lyase beta-trefoil" evidence="6">
    <location>
        <begin position="446"/>
        <end position="566"/>
    </location>
</feature>
<dbReference type="Proteomes" id="UP000656244">
    <property type="component" value="Unassembled WGS sequence"/>
</dbReference>
<evidence type="ECO:0000259" key="6">
    <source>
        <dbReference type="Pfam" id="PF24208"/>
    </source>
</evidence>
<feature type="domain" description="PL28 ulvan lyase" evidence="5">
    <location>
        <begin position="175"/>
        <end position="434"/>
    </location>
</feature>
<dbReference type="InterPro" id="IPR035992">
    <property type="entry name" value="Ricin_B-like_lectins"/>
</dbReference>
<accession>A0A923H829</accession>
<dbReference type="SUPFAM" id="SSF50370">
    <property type="entry name" value="Ricin B-like lectins"/>
    <property type="match status" value="2"/>
</dbReference>
<dbReference type="Gene3D" id="2.80.10.50">
    <property type="match status" value="2"/>
</dbReference>
<protein>
    <submittedName>
        <fullName evidence="7">T9SS type A sorting domain-containing protein</fullName>
    </submittedName>
</protein>
<comment type="caution">
    <text evidence="7">The sequence shown here is derived from an EMBL/GenBank/DDBJ whole genome shotgun (WGS) entry which is preliminary data.</text>
</comment>
<sequence length="660" mass="72263">MKKITFKSILFLVLALCSMSITAQGVLPSSDTFRLRNVETGLFLTDAGASAQPVTMTNLDEDDISTHWTFIESGAFYNIDNKDGSAGILRAPGMGGPGGPYVVLSTGTTTSSGDKIWTIEHNATDDTYRFQSGTSSRYMYHELDGTVTHIPVAATDDRSNWELVPYVQDEVEPAPDEDTNPDLSCPSSDEFRNATRTSSDLLNPVNVGTIDDRTCYADYSEFDLYGKTWGVYNITDGSNHLDTNGLQPRIERSLPRSQETGVGSYARFTGTFRILEVGETGNSNTEGTYIAQAKGKHDLNLEPGGSPDPAICLFLAKPVMGTGINAGKQVAFDIYAERITVRGGEGPDREEEFIVTVDKDEEIDFVLDVGFAEDPTDPTKKIHYCNASFNGIEENWNIPNPEAGLESGIRYGVYRVRGGRAQTRWANTTYQKVEVVDSGNAPDGIYRFKNLATGKYLRDAGDGSIIASDSGVGSDKEWQFVAVPGTSYYNIDSQGPRKIIRHTGAFQLVGTNISAPNGTNDKLWDVILNGDGSYSFEAIAKNGRLLYHDVDNSMVISTNTDDRSKWILESTTLSSSGPELKTSSIKIYPNPANDRFTIAFKNISNIEGVEIYSILGKRVYQNEFNGSDLVVESANFKAGVYLVKALADDNKVYHTKLVIE</sequence>
<dbReference type="Pfam" id="PF18962">
    <property type="entry name" value="Por_Secre_tail"/>
    <property type="match status" value="1"/>
</dbReference>
<dbReference type="Pfam" id="PF22826">
    <property type="entry name" value="PL28"/>
    <property type="match status" value="1"/>
</dbReference>
<dbReference type="AlphaFoldDB" id="A0A923H829"/>
<dbReference type="EMBL" id="JACNMF010000003">
    <property type="protein sequence ID" value="MBC3758671.1"/>
    <property type="molecule type" value="Genomic_DNA"/>
</dbReference>
<evidence type="ECO:0000313" key="7">
    <source>
        <dbReference type="EMBL" id="MBC3758671.1"/>
    </source>
</evidence>
<feature type="domain" description="Endo-acting ulvan lyase beta-trefoil" evidence="6">
    <location>
        <begin position="33"/>
        <end position="161"/>
    </location>
</feature>
<keyword evidence="8" id="KW-1185">Reference proteome</keyword>
<reference evidence="7" key="1">
    <citation type="submission" date="2020-08" db="EMBL/GenBank/DDBJ databases">
        <title>Hyunsoonleella sp. strain SJ7 genome sequencing and assembly.</title>
        <authorList>
            <person name="Kim I."/>
        </authorList>
    </citation>
    <scope>NUCLEOTIDE SEQUENCE</scope>
    <source>
        <strain evidence="7">SJ7</strain>
    </source>
</reference>
<evidence type="ECO:0000256" key="3">
    <source>
        <dbReference type="SAM" id="SignalP"/>
    </source>
</evidence>
<dbReference type="CDD" id="cd00161">
    <property type="entry name" value="beta-trefoil_Ricin-like"/>
    <property type="match status" value="1"/>
</dbReference>
<feature type="compositionally biased region" description="Acidic residues" evidence="2">
    <location>
        <begin position="171"/>
        <end position="180"/>
    </location>
</feature>
<feature type="chain" id="PRO_5037610403" evidence="3">
    <location>
        <begin position="24"/>
        <end position="660"/>
    </location>
</feature>